<proteinExistence type="predicted"/>
<feature type="transmembrane region" description="Helical" evidence="2">
    <location>
        <begin position="20"/>
        <end position="38"/>
    </location>
</feature>
<evidence type="ECO:0000256" key="2">
    <source>
        <dbReference type="SAM" id="Phobius"/>
    </source>
</evidence>
<sequence length="201" mass="22987">MLAEINLLPRRDRKNQAKRAIILLIAMITLITSLLFFFQTRSILQENEQVTSKNRTLQGQLEEKLANQNELKQNSSVEILQSAVNFADAISKDVLPYLEELVALLPERGFFINYEQADPRSIKVVIQFDSNREAAFYLARLKESPTFVNVFLSELNSQIELDEEQALEATEKIVPRVLATYELEVKSTVRIIENGGENNED</sequence>
<keyword evidence="4" id="KW-1185">Reference proteome</keyword>
<gene>
    <name evidence="3" type="ORF">J2S19_004142</name>
</gene>
<dbReference type="EMBL" id="JAUSUD010000025">
    <property type="protein sequence ID" value="MDQ0232820.1"/>
    <property type="molecule type" value="Genomic_DNA"/>
</dbReference>
<evidence type="ECO:0000313" key="3">
    <source>
        <dbReference type="EMBL" id="MDQ0232820.1"/>
    </source>
</evidence>
<name>A0ABT9ZNM8_9BACI</name>
<protein>
    <submittedName>
        <fullName evidence="3">Type IV pilus assembly protein PilN</fullName>
    </submittedName>
</protein>
<dbReference type="RefSeq" id="WP_307345287.1">
    <property type="nucleotide sequence ID" value="NZ_JAUSUD010000025.1"/>
</dbReference>
<keyword evidence="2" id="KW-1133">Transmembrane helix</keyword>
<feature type="coiled-coil region" evidence="1">
    <location>
        <begin position="47"/>
        <end position="74"/>
    </location>
</feature>
<keyword evidence="1" id="KW-0175">Coiled coil</keyword>
<comment type="caution">
    <text evidence="3">The sequence shown here is derived from an EMBL/GenBank/DDBJ whole genome shotgun (WGS) entry which is preliminary data.</text>
</comment>
<keyword evidence="2" id="KW-0472">Membrane</keyword>
<accession>A0ABT9ZNM8</accession>
<keyword evidence="2" id="KW-0812">Transmembrane</keyword>
<evidence type="ECO:0000313" key="4">
    <source>
        <dbReference type="Proteomes" id="UP001234495"/>
    </source>
</evidence>
<evidence type="ECO:0000256" key="1">
    <source>
        <dbReference type="SAM" id="Coils"/>
    </source>
</evidence>
<organism evidence="3 4">
    <name type="scientific">Metabacillus malikii</name>
    <dbReference type="NCBI Taxonomy" id="1504265"/>
    <lineage>
        <taxon>Bacteria</taxon>
        <taxon>Bacillati</taxon>
        <taxon>Bacillota</taxon>
        <taxon>Bacilli</taxon>
        <taxon>Bacillales</taxon>
        <taxon>Bacillaceae</taxon>
        <taxon>Metabacillus</taxon>
    </lineage>
</organism>
<dbReference type="Proteomes" id="UP001234495">
    <property type="component" value="Unassembled WGS sequence"/>
</dbReference>
<reference evidence="3 4" key="1">
    <citation type="submission" date="2023-07" db="EMBL/GenBank/DDBJ databases">
        <title>Genomic Encyclopedia of Type Strains, Phase IV (KMG-IV): sequencing the most valuable type-strain genomes for metagenomic binning, comparative biology and taxonomic classification.</title>
        <authorList>
            <person name="Goeker M."/>
        </authorList>
    </citation>
    <scope>NUCLEOTIDE SEQUENCE [LARGE SCALE GENOMIC DNA]</scope>
    <source>
        <strain evidence="3 4">DSM 29005</strain>
    </source>
</reference>